<evidence type="ECO:0000313" key="2">
    <source>
        <dbReference type="EMBL" id="SLM46409.1"/>
    </source>
</evidence>
<evidence type="ECO:0000259" key="1">
    <source>
        <dbReference type="Pfam" id="PF08241"/>
    </source>
</evidence>
<proteinExistence type="predicted"/>
<sequence>MVLVNIGCGSTWHPAWINLDVRPSHGQVKRWDALLGLPFADAEVDACYSSHFLEHLSRTQARALMVEAGRVLKPGGIIRLAVPDLEAMTKEYLSLLTQAASGDETAARRYEWITLEMLDQLVRTESGGEMERYLRSQAGGNADYVLSRIGPGAKEYLCQSKTVDNPRPSDDRNVAGPPHAGLQRALCAAVAPLKRIFQRTGHSFQDVAAQWCGALAGARGRQAMQEGLFRQSGEIHRWMYDRFSLRRLLEQAGFQQIHTRTAFESRIPAFATFGLDVLDGRVRKPDSLFMEAVRS</sequence>
<dbReference type="InterPro" id="IPR013216">
    <property type="entry name" value="Methyltransf_11"/>
</dbReference>
<dbReference type="Proteomes" id="UP000192042">
    <property type="component" value="Chromosome I"/>
</dbReference>
<evidence type="ECO:0000313" key="3">
    <source>
        <dbReference type="Proteomes" id="UP000192042"/>
    </source>
</evidence>
<keyword evidence="2" id="KW-0489">Methyltransferase</keyword>
<reference evidence="2 3" key="1">
    <citation type="submission" date="2017-03" db="EMBL/GenBank/DDBJ databases">
        <authorList>
            <person name="Afonso C.L."/>
            <person name="Miller P.J."/>
            <person name="Scott M.A."/>
            <person name="Spackman E."/>
            <person name="Goraichik I."/>
            <person name="Dimitrov K.M."/>
            <person name="Suarez D.L."/>
            <person name="Swayne D.E."/>
        </authorList>
    </citation>
    <scope>NUCLEOTIDE SEQUENCE [LARGE SCALE GENOMIC DNA]</scope>
    <source>
        <strain evidence="2">Genome sequencing of Nitrospira japonica strain NJ11</strain>
    </source>
</reference>
<organism evidence="2 3">
    <name type="scientific">Nitrospira japonica</name>
    <dbReference type="NCBI Taxonomy" id="1325564"/>
    <lineage>
        <taxon>Bacteria</taxon>
        <taxon>Pseudomonadati</taxon>
        <taxon>Nitrospirota</taxon>
        <taxon>Nitrospiria</taxon>
        <taxon>Nitrospirales</taxon>
        <taxon>Nitrospiraceae</taxon>
        <taxon>Nitrospira</taxon>
    </lineage>
</organism>
<dbReference type="OrthoDB" id="457170at2"/>
<dbReference type="InterPro" id="IPR029063">
    <property type="entry name" value="SAM-dependent_MTases_sf"/>
</dbReference>
<accession>A0A1W1I0J9</accession>
<feature type="domain" description="Methyltransferase type 11" evidence="1">
    <location>
        <begin position="36"/>
        <end position="78"/>
    </location>
</feature>
<dbReference type="Pfam" id="PF08241">
    <property type="entry name" value="Methyltransf_11"/>
    <property type="match status" value="1"/>
</dbReference>
<dbReference type="KEGG" id="nja:NSJP_0237"/>
<name>A0A1W1I0J9_9BACT</name>
<dbReference type="SUPFAM" id="SSF53335">
    <property type="entry name" value="S-adenosyl-L-methionine-dependent methyltransferases"/>
    <property type="match status" value="1"/>
</dbReference>
<dbReference type="STRING" id="1325564.NSJP_0237"/>
<dbReference type="RefSeq" id="WP_080885102.1">
    <property type="nucleotide sequence ID" value="NZ_LT828648.1"/>
</dbReference>
<dbReference type="EMBL" id="LT828648">
    <property type="protein sequence ID" value="SLM46409.1"/>
    <property type="molecule type" value="Genomic_DNA"/>
</dbReference>
<keyword evidence="2" id="KW-0808">Transferase</keyword>
<gene>
    <name evidence="2" type="ORF">NSJP_0237</name>
</gene>
<protein>
    <submittedName>
        <fullName evidence="2">SAM-dependent methyltransferase, type 11</fullName>
    </submittedName>
</protein>
<dbReference type="Gene3D" id="3.40.50.150">
    <property type="entry name" value="Vaccinia Virus protein VP39"/>
    <property type="match status" value="1"/>
</dbReference>
<dbReference type="AlphaFoldDB" id="A0A1W1I0J9"/>
<dbReference type="GO" id="GO:0008757">
    <property type="term" value="F:S-adenosylmethionine-dependent methyltransferase activity"/>
    <property type="evidence" value="ECO:0007669"/>
    <property type="project" value="InterPro"/>
</dbReference>
<dbReference type="GO" id="GO:0032259">
    <property type="term" value="P:methylation"/>
    <property type="evidence" value="ECO:0007669"/>
    <property type="project" value="UniProtKB-KW"/>
</dbReference>
<keyword evidence="3" id="KW-1185">Reference proteome</keyword>